<dbReference type="OrthoDB" id="3788658at2759"/>
<dbReference type="EMBL" id="MU006336">
    <property type="protein sequence ID" value="KAF2846365.1"/>
    <property type="molecule type" value="Genomic_DNA"/>
</dbReference>
<sequence>MSTECRTCDHRNHAMKAWRSAPSQLDVCVIDLSFKSPTTVTQTEQCIAMNTLLNNIVDYEAATTSPSTFTVWSPCMSDTKTAVIVTTVSEVCSHGTAPIFDIVARHLTRPPYVRHVYLDMAVLSLAASSPEQRIPCDIMQLHGPNPDVAVAIGKMFGWDPKRSAISHQLQTRASAGFTRPGDLVRDLWAWVELPQTILHQSPRSTGSHESLSTSLILSNINSAEKKISLPFQEEDYGPPPYMEDESLMMIFQWNSHADGDRFKDHEQESYGPNGEPIRKNMWQQQIARPISNLQRLGARLVVRRLELRAVDPRLEGVYALSSAGPAARARSGSKRLGLMAAGLSGKVSELWR</sequence>
<evidence type="ECO:0000313" key="1">
    <source>
        <dbReference type="EMBL" id="KAF2846365.1"/>
    </source>
</evidence>
<keyword evidence="2" id="KW-1185">Reference proteome</keyword>
<evidence type="ECO:0000313" key="2">
    <source>
        <dbReference type="Proteomes" id="UP000799423"/>
    </source>
</evidence>
<protein>
    <submittedName>
        <fullName evidence="1">Uncharacterized protein</fullName>
    </submittedName>
</protein>
<organism evidence="1 2">
    <name type="scientific">Plenodomus tracheiphilus IPT5</name>
    <dbReference type="NCBI Taxonomy" id="1408161"/>
    <lineage>
        <taxon>Eukaryota</taxon>
        <taxon>Fungi</taxon>
        <taxon>Dikarya</taxon>
        <taxon>Ascomycota</taxon>
        <taxon>Pezizomycotina</taxon>
        <taxon>Dothideomycetes</taxon>
        <taxon>Pleosporomycetidae</taxon>
        <taxon>Pleosporales</taxon>
        <taxon>Pleosporineae</taxon>
        <taxon>Leptosphaeriaceae</taxon>
        <taxon>Plenodomus</taxon>
    </lineage>
</organism>
<dbReference type="Proteomes" id="UP000799423">
    <property type="component" value="Unassembled WGS sequence"/>
</dbReference>
<gene>
    <name evidence="1" type="ORF">T440DRAFT_472010</name>
</gene>
<accession>A0A6A7AW41</accession>
<dbReference type="AlphaFoldDB" id="A0A6A7AW41"/>
<reference evidence="1" key="1">
    <citation type="submission" date="2020-01" db="EMBL/GenBank/DDBJ databases">
        <authorList>
            <consortium name="DOE Joint Genome Institute"/>
            <person name="Haridas S."/>
            <person name="Albert R."/>
            <person name="Binder M."/>
            <person name="Bloem J."/>
            <person name="Labutti K."/>
            <person name="Salamov A."/>
            <person name="Andreopoulos B."/>
            <person name="Baker S.E."/>
            <person name="Barry K."/>
            <person name="Bills G."/>
            <person name="Bluhm B.H."/>
            <person name="Cannon C."/>
            <person name="Castanera R."/>
            <person name="Culley D.E."/>
            <person name="Daum C."/>
            <person name="Ezra D."/>
            <person name="Gonzalez J.B."/>
            <person name="Henrissat B."/>
            <person name="Kuo A."/>
            <person name="Liang C."/>
            <person name="Lipzen A."/>
            <person name="Lutzoni F."/>
            <person name="Magnuson J."/>
            <person name="Mondo S."/>
            <person name="Nolan M."/>
            <person name="Ohm R."/>
            <person name="Pangilinan J."/>
            <person name="Park H.-J."/>
            <person name="Ramirez L."/>
            <person name="Alfaro M."/>
            <person name="Sun H."/>
            <person name="Tritt A."/>
            <person name="Yoshinaga Y."/>
            <person name="Zwiers L.-H."/>
            <person name="Turgeon B.G."/>
            <person name="Goodwin S.B."/>
            <person name="Spatafora J.W."/>
            <person name="Crous P.W."/>
            <person name="Grigoriev I.V."/>
        </authorList>
    </citation>
    <scope>NUCLEOTIDE SEQUENCE</scope>
    <source>
        <strain evidence="1">IPT5</strain>
    </source>
</reference>
<name>A0A6A7AW41_9PLEO</name>
<proteinExistence type="predicted"/>